<dbReference type="PANTHER" id="PTHR30545:SF2">
    <property type="entry name" value="SUGAR FERMENTATION STIMULATION PROTEIN A"/>
    <property type="match status" value="1"/>
</dbReference>
<dbReference type="NCBIfam" id="TIGR00230">
    <property type="entry name" value="sfsA"/>
    <property type="match status" value="1"/>
</dbReference>
<dbReference type="Gene3D" id="2.40.50.580">
    <property type="match status" value="1"/>
</dbReference>
<dbReference type="PANTHER" id="PTHR30545">
    <property type="entry name" value="SUGAR FERMENTATION STIMULATION PROTEIN A"/>
    <property type="match status" value="1"/>
</dbReference>
<comment type="similarity">
    <text evidence="1">Belongs to the SfsA family.</text>
</comment>
<name>A0A348HBR7_9GAMM</name>
<keyword evidence="4" id="KW-0238">DNA-binding</keyword>
<dbReference type="RefSeq" id="WP_027705438.1">
    <property type="nucleotide sequence ID" value="NZ_AP018933.1"/>
</dbReference>
<evidence type="ECO:0000256" key="1">
    <source>
        <dbReference type="HAMAP-Rule" id="MF_00095"/>
    </source>
</evidence>
<dbReference type="Pfam" id="PF17746">
    <property type="entry name" value="SfsA_N"/>
    <property type="match status" value="1"/>
</dbReference>
<dbReference type="EMBL" id="AP018933">
    <property type="protein sequence ID" value="BBG29069.1"/>
    <property type="molecule type" value="Genomic_DNA"/>
</dbReference>
<proteinExistence type="inferred from homology"/>
<dbReference type="Gene3D" id="3.40.1350.60">
    <property type="match status" value="1"/>
</dbReference>
<evidence type="ECO:0000259" key="3">
    <source>
        <dbReference type="Pfam" id="PF17746"/>
    </source>
</evidence>
<dbReference type="KEGG" id="zpl:ZBT109_0273"/>
<dbReference type="GO" id="GO:0003677">
    <property type="term" value="F:DNA binding"/>
    <property type="evidence" value="ECO:0007669"/>
    <property type="project" value="UniProtKB-KW"/>
</dbReference>
<reference evidence="4 5" key="1">
    <citation type="submission" date="2018-09" db="EMBL/GenBank/DDBJ databases">
        <title>Zymobacter palmae IAM14233 (=T109) whole genome analysis.</title>
        <authorList>
            <person name="Yanase H."/>
        </authorList>
    </citation>
    <scope>NUCLEOTIDE SEQUENCE [LARGE SCALE GENOMIC DNA]</scope>
    <source>
        <strain evidence="4 5">IAM14233</strain>
    </source>
</reference>
<dbReference type="STRING" id="1123510.GCA_000620025_02394"/>
<keyword evidence="5" id="KW-1185">Reference proteome</keyword>
<protein>
    <recommendedName>
        <fullName evidence="1">Sugar fermentation stimulation protein homolog</fullName>
    </recommendedName>
</protein>
<evidence type="ECO:0000313" key="4">
    <source>
        <dbReference type="EMBL" id="BBG29069.1"/>
    </source>
</evidence>
<dbReference type="CDD" id="cd22359">
    <property type="entry name" value="SfsA-like_bacterial"/>
    <property type="match status" value="1"/>
</dbReference>
<dbReference type="InterPro" id="IPR041465">
    <property type="entry name" value="SfsA_N"/>
</dbReference>
<accession>A0A348HBR7</accession>
<feature type="domain" description="SfsA N-terminal OB" evidence="3">
    <location>
        <begin position="12"/>
        <end position="73"/>
    </location>
</feature>
<dbReference type="Proteomes" id="UP000267342">
    <property type="component" value="Chromosome"/>
</dbReference>
<evidence type="ECO:0000313" key="5">
    <source>
        <dbReference type="Proteomes" id="UP000267342"/>
    </source>
</evidence>
<organism evidence="4 5">
    <name type="scientific">Zymobacter palmae</name>
    <dbReference type="NCBI Taxonomy" id="33074"/>
    <lineage>
        <taxon>Bacteria</taxon>
        <taxon>Pseudomonadati</taxon>
        <taxon>Pseudomonadota</taxon>
        <taxon>Gammaproteobacteria</taxon>
        <taxon>Oceanospirillales</taxon>
        <taxon>Halomonadaceae</taxon>
        <taxon>Zymobacter group</taxon>
        <taxon>Zymobacter</taxon>
    </lineage>
</organism>
<dbReference type="Pfam" id="PF03749">
    <property type="entry name" value="SfsA"/>
    <property type="match status" value="1"/>
</dbReference>
<dbReference type="InterPro" id="IPR005224">
    <property type="entry name" value="SfsA"/>
</dbReference>
<evidence type="ECO:0000259" key="2">
    <source>
        <dbReference type="Pfam" id="PF03749"/>
    </source>
</evidence>
<dbReference type="AlphaFoldDB" id="A0A348HBR7"/>
<dbReference type="HAMAP" id="MF_00095">
    <property type="entry name" value="SfsA"/>
    <property type="match status" value="1"/>
</dbReference>
<gene>
    <name evidence="1" type="primary">sfsA</name>
    <name evidence="4" type="ORF">ZBT109_0273</name>
</gene>
<dbReference type="OrthoDB" id="9802365at2"/>
<dbReference type="InterPro" id="IPR040452">
    <property type="entry name" value="SfsA_C"/>
</dbReference>
<sequence length="233" mass="25423">MNYPLLSSGTLLRRYKRFLADILLDDGREVTAHCANTGAMTGLLQEGARVWLSFHDDPRRKLAWSWELIEVETTTGPALASVNTARTNGLVREALDNGVILDDIASCRSEVKVDDARLDFKLLDHLGHTTWVEVKQVTLLEGDGVGAFPDAVSTRALRHVQTLEARVAEGDRAMLLFCATHTGIAAVRPAADIHPAYAEAVKAAAERGVQIRAYGCHIDPHAMTLTHALPVLL</sequence>
<feature type="domain" description="Sugar fermentation stimulation protein C-terminal" evidence="2">
    <location>
        <begin position="86"/>
        <end position="221"/>
    </location>
</feature>